<feature type="domain" description="SH3b" evidence="8">
    <location>
        <begin position="11"/>
        <end position="76"/>
    </location>
</feature>
<dbReference type="InterPro" id="IPR016476">
    <property type="entry name" value="SH3_dom_pro"/>
</dbReference>
<evidence type="ECO:0000256" key="5">
    <source>
        <dbReference type="ARBA" id="ARBA00023136"/>
    </source>
</evidence>
<evidence type="ECO:0000256" key="4">
    <source>
        <dbReference type="ARBA" id="ARBA00022989"/>
    </source>
</evidence>
<protein>
    <submittedName>
        <fullName evidence="9">TIGR04211 family SH3 domain-containing protein</fullName>
    </submittedName>
</protein>
<reference evidence="9 10" key="1">
    <citation type="submission" date="2021-04" db="EMBL/GenBank/DDBJ databases">
        <title>Novel species identification of genus Shewanella.</title>
        <authorList>
            <person name="Liu G."/>
        </authorList>
    </citation>
    <scope>NUCLEOTIDE SEQUENCE [LARGE SCALE GENOMIC DNA]</scope>
    <source>
        <strain evidence="9 10">FJAT-54481</strain>
    </source>
</reference>
<evidence type="ECO:0000256" key="2">
    <source>
        <dbReference type="ARBA" id="ARBA00022692"/>
    </source>
</evidence>
<feature type="coiled-coil region" evidence="6">
    <location>
        <begin position="82"/>
        <end position="144"/>
    </location>
</feature>
<keyword evidence="4 7" id="KW-1133">Transmembrane helix</keyword>
<dbReference type="PIRSF" id="PIRSF006158">
    <property type="entry name" value="UCP006158_SH3"/>
    <property type="match status" value="1"/>
</dbReference>
<keyword evidence="3" id="KW-0732">Signal</keyword>
<evidence type="ECO:0000259" key="8">
    <source>
        <dbReference type="PROSITE" id="PS51781"/>
    </source>
</evidence>
<name>A0ABX7YYI1_9GAMM</name>
<evidence type="ECO:0000256" key="1">
    <source>
        <dbReference type="ARBA" id="ARBA00004167"/>
    </source>
</evidence>
<dbReference type="Gene3D" id="1.20.5.340">
    <property type="match status" value="1"/>
</dbReference>
<organism evidence="9 10">
    <name type="scientific">Shewanella yunxiaonensis</name>
    <dbReference type="NCBI Taxonomy" id="2829809"/>
    <lineage>
        <taxon>Bacteria</taxon>
        <taxon>Pseudomonadati</taxon>
        <taxon>Pseudomonadota</taxon>
        <taxon>Gammaproteobacteria</taxon>
        <taxon>Alteromonadales</taxon>
        <taxon>Shewanellaceae</taxon>
        <taxon>Shewanella</taxon>
    </lineage>
</organism>
<dbReference type="PROSITE" id="PS51781">
    <property type="entry name" value="SH3B"/>
    <property type="match status" value="1"/>
</dbReference>
<sequence length="182" mass="20579">MLLSPSLLAEGQTRYISDDIYIFIHGGPGNQYRILGSIEAGEKITLLPETDGDYAKIVDPKGREGWVRTDKLQTQVSMRYRMADMEKQLADAQSKLQTISSQNSDVSTQLDNLQSKLNKTQADLTKATTERDNAIAKLENMQDNARFHMWQQGGLIAAGGLILGVILVYLPRPQRRRRNRWM</sequence>
<evidence type="ECO:0000313" key="10">
    <source>
        <dbReference type="Proteomes" id="UP000679575"/>
    </source>
</evidence>
<dbReference type="Proteomes" id="UP000679575">
    <property type="component" value="Chromosome"/>
</dbReference>
<dbReference type="Gene3D" id="2.30.30.40">
    <property type="entry name" value="SH3 Domains"/>
    <property type="match status" value="1"/>
</dbReference>
<evidence type="ECO:0000256" key="6">
    <source>
        <dbReference type="SAM" id="Coils"/>
    </source>
</evidence>
<gene>
    <name evidence="9" type="ORF">KDN34_03185</name>
</gene>
<keyword evidence="2 7" id="KW-0812">Transmembrane</keyword>
<keyword evidence="5 7" id="KW-0472">Membrane</keyword>
<keyword evidence="6" id="KW-0175">Coiled coil</keyword>
<comment type="subcellular location">
    <subcellularLocation>
        <location evidence="1">Membrane</location>
        <topology evidence="1">Single-pass membrane protein</topology>
    </subcellularLocation>
</comment>
<evidence type="ECO:0000256" key="7">
    <source>
        <dbReference type="SAM" id="Phobius"/>
    </source>
</evidence>
<evidence type="ECO:0000313" key="9">
    <source>
        <dbReference type="EMBL" id="QUN07508.1"/>
    </source>
</evidence>
<feature type="transmembrane region" description="Helical" evidence="7">
    <location>
        <begin position="149"/>
        <end position="170"/>
    </location>
</feature>
<dbReference type="NCBIfam" id="TIGR04211">
    <property type="entry name" value="SH3_and_anchor"/>
    <property type="match status" value="1"/>
</dbReference>
<dbReference type="Pfam" id="PF08239">
    <property type="entry name" value="SH3_3"/>
    <property type="match status" value="1"/>
</dbReference>
<dbReference type="SMART" id="SM00287">
    <property type="entry name" value="SH3b"/>
    <property type="match status" value="1"/>
</dbReference>
<dbReference type="InterPro" id="IPR003646">
    <property type="entry name" value="SH3-like_bac-type"/>
</dbReference>
<accession>A0ABX7YYI1</accession>
<keyword evidence="10" id="KW-1185">Reference proteome</keyword>
<proteinExistence type="predicted"/>
<evidence type="ECO:0000256" key="3">
    <source>
        <dbReference type="ARBA" id="ARBA00022729"/>
    </source>
</evidence>
<dbReference type="EMBL" id="CP073587">
    <property type="protein sequence ID" value="QUN07508.1"/>
    <property type="molecule type" value="Genomic_DNA"/>
</dbReference>